<proteinExistence type="predicted"/>
<accession>K6ZFB3</accession>
<evidence type="ECO:0000313" key="5">
    <source>
        <dbReference type="Proteomes" id="UP000006327"/>
    </source>
</evidence>
<dbReference type="Pfam" id="PF02518">
    <property type="entry name" value="HATPase_c"/>
    <property type="match status" value="1"/>
</dbReference>
<dbReference type="InterPro" id="IPR003018">
    <property type="entry name" value="GAF"/>
</dbReference>
<dbReference type="EMBL" id="BAEO01000068">
    <property type="protein sequence ID" value="GAC22100.1"/>
    <property type="molecule type" value="Genomic_DNA"/>
</dbReference>
<dbReference type="SUPFAM" id="SSF55781">
    <property type="entry name" value="GAF domain-like"/>
    <property type="match status" value="1"/>
</dbReference>
<comment type="caution">
    <text evidence="4">The sequence shown here is derived from an EMBL/GenBank/DDBJ whole genome shotgun (WGS) entry which is preliminary data.</text>
</comment>
<dbReference type="InterPro" id="IPR029016">
    <property type="entry name" value="GAF-like_dom_sf"/>
</dbReference>
<dbReference type="SUPFAM" id="SSF55874">
    <property type="entry name" value="ATPase domain of HSP90 chaperone/DNA topoisomerase II/histidine kinase"/>
    <property type="match status" value="1"/>
</dbReference>
<evidence type="ECO:0000256" key="1">
    <source>
        <dbReference type="ARBA" id="ARBA00000085"/>
    </source>
</evidence>
<dbReference type="Gene3D" id="3.30.565.10">
    <property type="entry name" value="Histidine kinase-like ATPase, C-terminal domain"/>
    <property type="match status" value="1"/>
</dbReference>
<dbReference type="PANTHER" id="PTHR43065">
    <property type="entry name" value="SENSOR HISTIDINE KINASE"/>
    <property type="match status" value="1"/>
</dbReference>
<keyword evidence="5" id="KW-1185">Reference proteome</keyword>
<evidence type="ECO:0000259" key="3">
    <source>
        <dbReference type="PROSITE" id="PS50109"/>
    </source>
</evidence>
<dbReference type="InterPro" id="IPR036890">
    <property type="entry name" value="HATPase_C_sf"/>
</dbReference>
<gene>
    <name evidence="4" type="ORF">GARC_5165</name>
</gene>
<dbReference type="PROSITE" id="PS50109">
    <property type="entry name" value="HIS_KIN"/>
    <property type="match status" value="1"/>
</dbReference>
<protein>
    <recommendedName>
        <fullName evidence="2">histidine kinase</fullName>
        <ecNumber evidence="2">2.7.13.3</ecNumber>
    </recommendedName>
</protein>
<dbReference type="Proteomes" id="UP000006327">
    <property type="component" value="Unassembled WGS sequence"/>
</dbReference>
<dbReference type="AlphaFoldDB" id="K6ZFB3"/>
<dbReference type="Gene3D" id="3.30.450.40">
    <property type="match status" value="1"/>
</dbReference>
<dbReference type="EC" id="2.7.13.3" evidence="2"/>
<dbReference type="InterPro" id="IPR005467">
    <property type="entry name" value="His_kinase_dom"/>
</dbReference>
<dbReference type="Pfam" id="PF13185">
    <property type="entry name" value="GAF_2"/>
    <property type="match status" value="1"/>
</dbReference>
<dbReference type="eggNOG" id="COG2203">
    <property type="taxonomic scope" value="Bacteria"/>
</dbReference>
<dbReference type="OrthoDB" id="2521613at2"/>
<evidence type="ECO:0000313" key="4">
    <source>
        <dbReference type="EMBL" id="GAC22100.1"/>
    </source>
</evidence>
<name>K6ZFB3_9ALTE</name>
<dbReference type="SMART" id="SM00387">
    <property type="entry name" value="HATPase_c"/>
    <property type="match status" value="1"/>
</dbReference>
<feature type="domain" description="Histidine kinase" evidence="3">
    <location>
        <begin position="241"/>
        <end position="467"/>
    </location>
</feature>
<dbReference type="InterPro" id="IPR004358">
    <property type="entry name" value="Sig_transdc_His_kin-like_C"/>
</dbReference>
<reference evidence="4 5" key="1">
    <citation type="journal article" date="2017" name="Antonie Van Leeuwenhoek">
        <title>Rhizobium rhizosphaerae sp. nov., a novel species isolated from rice rhizosphere.</title>
        <authorList>
            <person name="Zhao J.J."/>
            <person name="Zhang J."/>
            <person name="Zhang R.J."/>
            <person name="Zhang C.W."/>
            <person name="Yin H.Q."/>
            <person name="Zhang X.X."/>
        </authorList>
    </citation>
    <scope>NUCLEOTIDE SEQUENCE [LARGE SCALE GENOMIC DNA]</scope>
    <source>
        <strain evidence="4 5">BSs20135</strain>
    </source>
</reference>
<dbReference type="eggNOG" id="COG4191">
    <property type="taxonomic scope" value="Bacteria"/>
</dbReference>
<dbReference type="RefSeq" id="WP_007625712.1">
    <property type="nucleotide sequence ID" value="NZ_BAEO01000068.1"/>
</dbReference>
<dbReference type="PANTHER" id="PTHR43065:SF42">
    <property type="entry name" value="TWO-COMPONENT SENSOR PPRA"/>
    <property type="match status" value="1"/>
</dbReference>
<evidence type="ECO:0000256" key="2">
    <source>
        <dbReference type="ARBA" id="ARBA00012438"/>
    </source>
</evidence>
<dbReference type="Gene3D" id="1.10.287.130">
    <property type="match status" value="1"/>
</dbReference>
<comment type="catalytic activity">
    <reaction evidence="1">
        <text>ATP + protein L-histidine = ADP + protein N-phospho-L-histidine.</text>
        <dbReference type="EC" id="2.7.13.3"/>
    </reaction>
</comment>
<dbReference type="STRING" id="493475.GARC_5165"/>
<dbReference type="InterPro" id="IPR003594">
    <property type="entry name" value="HATPase_dom"/>
</dbReference>
<organism evidence="4 5">
    <name type="scientific">Paraglaciecola arctica BSs20135</name>
    <dbReference type="NCBI Taxonomy" id="493475"/>
    <lineage>
        <taxon>Bacteria</taxon>
        <taxon>Pseudomonadati</taxon>
        <taxon>Pseudomonadota</taxon>
        <taxon>Gammaproteobacteria</taxon>
        <taxon>Alteromonadales</taxon>
        <taxon>Alteromonadaceae</taxon>
        <taxon>Paraglaciecola</taxon>
    </lineage>
</organism>
<sequence>MPQINITRDDLNYLQRAIELEAGRSEVLRSVARGDSIEVVLNLLCEKSEIYNPEMKSSVLLLDSENATLHPIASASLPADYCEAINGVEIGMGVGSCGTAAFSKKRVVVTDINSDPIWAQYKDLALSAGLQACWSEPIMGHNEKVYGTFAMYYEYPNTPTDEDLAYIETCANLAAIVFENDSSRQKLLDANKQLSHTVDERNTQLIEANLRLSQVLEQQTMANKRDVIAEKANTTNMLLMGFAHEINTPLGVAITSNSSSGRIVHSFSQDIENGKLTKSSAMQTLSRLSESIDLTFNNLTRASDLISRFSEIDTKIISDQAYNFEMQKFIDQFRAHAQLKYPQIILECEVQDGLICYSRSAFSQLLAQLLENSVIHSFEHQGGKVFISIVQDAENIHLGYHDNGKGIDKQQAKKIFQPFFSTQRGTGKIGLGLNIVSNIVSNIYKGQIELVDSPIGVRYKVTIPLNIKQD</sequence>
<dbReference type="SMART" id="SM00065">
    <property type="entry name" value="GAF"/>
    <property type="match status" value="1"/>
</dbReference>
<dbReference type="PRINTS" id="PR00344">
    <property type="entry name" value="BCTRLSENSOR"/>
</dbReference>
<dbReference type="GO" id="GO:0004673">
    <property type="term" value="F:protein histidine kinase activity"/>
    <property type="evidence" value="ECO:0007669"/>
    <property type="project" value="UniProtKB-EC"/>
</dbReference>